<dbReference type="EMBL" id="JAQJAN010000008">
    <property type="protein sequence ID" value="KAJ5724547.1"/>
    <property type="molecule type" value="Genomic_DNA"/>
</dbReference>
<reference evidence="2" key="2">
    <citation type="submission" date="2023-01" db="EMBL/GenBank/DDBJ databases">
        <authorList>
            <person name="Petersen C."/>
        </authorList>
    </citation>
    <scope>NUCLEOTIDE SEQUENCE</scope>
    <source>
        <strain evidence="2">IBT 17514</strain>
    </source>
</reference>
<comment type="caution">
    <text evidence="2">The sequence shown here is derived from an EMBL/GenBank/DDBJ whole genome shotgun (WGS) entry which is preliminary data.</text>
</comment>
<gene>
    <name evidence="2" type="ORF">N7493_006275</name>
</gene>
<dbReference type="AlphaFoldDB" id="A0AAD6MVC6"/>
<protein>
    <submittedName>
        <fullName evidence="2">Uncharacterized protein</fullName>
    </submittedName>
</protein>
<sequence>MDTITPEKGSDEGSTKHPDQHGLLAFQEFPFMLPVPKSEDTLESTARKLDGLAIAIRNGGSLLLSNGTVSPPQKHDAEDFAKERMTDIELRQYNEWKQNELSLPQINWEENRSPVVEESSKTFSQRAMAMNIIWGCQAAVPENAAWFSTNILYLLPLVKAVTKLLSAQAHLEVHDPHSRLTDQEALEVQTLQLITATADEIVAREKERVRQLAHCIQESQKVIRERLKSLKK</sequence>
<accession>A0AAD6MVC6</accession>
<keyword evidence="3" id="KW-1185">Reference proteome</keyword>
<dbReference type="Proteomes" id="UP001215712">
    <property type="component" value="Unassembled WGS sequence"/>
</dbReference>
<evidence type="ECO:0000256" key="1">
    <source>
        <dbReference type="SAM" id="MobiDB-lite"/>
    </source>
</evidence>
<evidence type="ECO:0000313" key="3">
    <source>
        <dbReference type="Proteomes" id="UP001215712"/>
    </source>
</evidence>
<name>A0AAD6MVC6_9EURO</name>
<feature type="region of interest" description="Disordered" evidence="1">
    <location>
        <begin position="1"/>
        <end position="20"/>
    </location>
</feature>
<evidence type="ECO:0000313" key="2">
    <source>
        <dbReference type="EMBL" id="KAJ5724547.1"/>
    </source>
</evidence>
<feature type="compositionally biased region" description="Basic and acidic residues" evidence="1">
    <location>
        <begin position="8"/>
        <end position="20"/>
    </location>
</feature>
<organism evidence="2 3">
    <name type="scientific">Penicillium malachiteum</name>
    <dbReference type="NCBI Taxonomy" id="1324776"/>
    <lineage>
        <taxon>Eukaryota</taxon>
        <taxon>Fungi</taxon>
        <taxon>Dikarya</taxon>
        <taxon>Ascomycota</taxon>
        <taxon>Pezizomycotina</taxon>
        <taxon>Eurotiomycetes</taxon>
        <taxon>Eurotiomycetidae</taxon>
        <taxon>Eurotiales</taxon>
        <taxon>Aspergillaceae</taxon>
        <taxon>Penicillium</taxon>
    </lineage>
</organism>
<proteinExistence type="predicted"/>
<reference evidence="2" key="1">
    <citation type="journal article" date="2023" name="IMA Fungus">
        <title>Comparative genomic study of the Penicillium genus elucidates a diverse pangenome and 15 lateral gene transfer events.</title>
        <authorList>
            <person name="Petersen C."/>
            <person name="Sorensen T."/>
            <person name="Nielsen M.R."/>
            <person name="Sondergaard T.E."/>
            <person name="Sorensen J.L."/>
            <person name="Fitzpatrick D.A."/>
            <person name="Frisvad J.C."/>
            <person name="Nielsen K.L."/>
        </authorList>
    </citation>
    <scope>NUCLEOTIDE SEQUENCE</scope>
    <source>
        <strain evidence="2">IBT 17514</strain>
    </source>
</reference>